<dbReference type="AlphaFoldDB" id="A0A4Y2FRL3"/>
<proteinExistence type="predicted"/>
<keyword evidence="2" id="KW-1185">Reference proteome</keyword>
<name>A0A4Y2FRL3_ARAVE</name>
<reference evidence="1 2" key="1">
    <citation type="journal article" date="2019" name="Sci. Rep.">
        <title>Orb-weaving spider Araneus ventricosus genome elucidates the spidroin gene catalogue.</title>
        <authorList>
            <person name="Kono N."/>
            <person name="Nakamura H."/>
            <person name="Ohtoshi R."/>
            <person name="Moran D.A.P."/>
            <person name="Shinohara A."/>
            <person name="Yoshida Y."/>
            <person name="Fujiwara M."/>
            <person name="Mori M."/>
            <person name="Tomita M."/>
            <person name="Arakawa K."/>
        </authorList>
    </citation>
    <scope>NUCLEOTIDE SEQUENCE [LARGE SCALE GENOMIC DNA]</scope>
</reference>
<evidence type="ECO:0000313" key="1">
    <source>
        <dbReference type="EMBL" id="GBM43095.1"/>
    </source>
</evidence>
<dbReference type="Proteomes" id="UP000499080">
    <property type="component" value="Unassembled WGS sequence"/>
</dbReference>
<gene>
    <name evidence="1" type="ORF">AVEN_188048_1</name>
</gene>
<protein>
    <submittedName>
        <fullName evidence="1">Uncharacterized protein</fullName>
    </submittedName>
</protein>
<sequence>MEFTGAKTIKRAIHRLSKLEFLEHGEEKPIVKVENLRNLEQMDSKRWNLKELTIQNSTRDSNLGHRCEARRKAIVLPRLVPRVEARNYTRNLPSGGRGDGWEKFCDFEPCLKTNFGTSVNA</sequence>
<accession>A0A4Y2FRL3</accession>
<dbReference type="EMBL" id="BGPR01096734">
    <property type="protein sequence ID" value="GBM43095.1"/>
    <property type="molecule type" value="Genomic_DNA"/>
</dbReference>
<organism evidence="1 2">
    <name type="scientific">Araneus ventricosus</name>
    <name type="common">Orbweaver spider</name>
    <name type="synonym">Epeira ventricosa</name>
    <dbReference type="NCBI Taxonomy" id="182803"/>
    <lineage>
        <taxon>Eukaryota</taxon>
        <taxon>Metazoa</taxon>
        <taxon>Ecdysozoa</taxon>
        <taxon>Arthropoda</taxon>
        <taxon>Chelicerata</taxon>
        <taxon>Arachnida</taxon>
        <taxon>Araneae</taxon>
        <taxon>Araneomorphae</taxon>
        <taxon>Entelegynae</taxon>
        <taxon>Araneoidea</taxon>
        <taxon>Araneidae</taxon>
        <taxon>Araneus</taxon>
    </lineage>
</organism>
<evidence type="ECO:0000313" key="2">
    <source>
        <dbReference type="Proteomes" id="UP000499080"/>
    </source>
</evidence>
<comment type="caution">
    <text evidence="1">The sequence shown here is derived from an EMBL/GenBank/DDBJ whole genome shotgun (WGS) entry which is preliminary data.</text>
</comment>